<evidence type="ECO:0000256" key="2">
    <source>
        <dbReference type="ARBA" id="ARBA00003213"/>
    </source>
</evidence>
<evidence type="ECO:0000313" key="14">
    <source>
        <dbReference type="EMBL" id="APG28970.1"/>
    </source>
</evidence>
<dbReference type="AlphaFoldDB" id="A0A1L3GSY0"/>
<evidence type="ECO:0000256" key="8">
    <source>
        <dbReference type="ARBA" id="ARBA00022842"/>
    </source>
</evidence>
<evidence type="ECO:0000256" key="3">
    <source>
        <dbReference type="ARBA" id="ARBA00005842"/>
    </source>
</evidence>
<comment type="catalytic activity">
    <reaction evidence="9 10 11">
        <text>adenosine(37) in tRNA + dimethylallyl diphosphate = N(6)-dimethylallyladenosine(37) in tRNA + diphosphate</text>
        <dbReference type="Rhea" id="RHEA:26482"/>
        <dbReference type="Rhea" id="RHEA-COMP:10162"/>
        <dbReference type="Rhea" id="RHEA-COMP:10375"/>
        <dbReference type="ChEBI" id="CHEBI:33019"/>
        <dbReference type="ChEBI" id="CHEBI:57623"/>
        <dbReference type="ChEBI" id="CHEBI:74411"/>
        <dbReference type="ChEBI" id="CHEBI:74415"/>
        <dbReference type="EC" id="2.5.1.75"/>
    </reaction>
</comment>
<evidence type="ECO:0000256" key="1">
    <source>
        <dbReference type="ARBA" id="ARBA00001946"/>
    </source>
</evidence>
<keyword evidence="4 10" id="KW-0808">Transferase</keyword>
<dbReference type="Gene3D" id="1.10.20.140">
    <property type="match status" value="1"/>
</dbReference>
<comment type="cofactor">
    <cofactor evidence="1 10">
        <name>Mg(2+)</name>
        <dbReference type="ChEBI" id="CHEBI:18420"/>
    </cofactor>
</comment>
<evidence type="ECO:0000313" key="15">
    <source>
        <dbReference type="Proteomes" id="UP000182517"/>
    </source>
</evidence>
<comment type="function">
    <text evidence="2 10 12">Catalyzes the transfer of a dimethylallyl group onto the adenine at position 37 in tRNAs that read codons beginning with uridine, leading to the formation of N6-(dimethylallyl)adenosine (i(6)A).</text>
</comment>
<dbReference type="SUPFAM" id="SSF52540">
    <property type="entry name" value="P-loop containing nucleoside triphosphate hydrolases"/>
    <property type="match status" value="2"/>
</dbReference>
<dbReference type="Proteomes" id="UP000182517">
    <property type="component" value="Chromosome"/>
</dbReference>
<keyword evidence="8 10" id="KW-0460">Magnesium</keyword>
<dbReference type="Pfam" id="PF01715">
    <property type="entry name" value="IPPT"/>
    <property type="match status" value="1"/>
</dbReference>
<organism evidence="14 15">
    <name type="scientific">Syntrophotalea acetylenivorans</name>
    <dbReference type="NCBI Taxonomy" id="1842532"/>
    <lineage>
        <taxon>Bacteria</taxon>
        <taxon>Pseudomonadati</taxon>
        <taxon>Thermodesulfobacteriota</taxon>
        <taxon>Desulfuromonadia</taxon>
        <taxon>Desulfuromonadales</taxon>
        <taxon>Syntrophotaleaceae</taxon>
        <taxon>Syntrophotalea</taxon>
    </lineage>
</organism>
<dbReference type="STRING" id="1842532.A7E78_01720"/>
<feature type="site" description="Interaction with substrate tRNA" evidence="10">
    <location>
        <position position="106"/>
    </location>
</feature>
<dbReference type="NCBIfam" id="TIGR00174">
    <property type="entry name" value="miaA"/>
    <property type="match status" value="1"/>
</dbReference>
<dbReference type="InterPro" id="IPR018022">
    <property type="entry name" value="IPT"/>
</dbReference>
<evidence type="ECO:0000256" key="4">
    <source>
        <dbReference type="ARBA" id="ARBA00022679"/>
    </source>
</evidence>
<dbReference type="RefSeq" id="WP_072284994.1">
    <property type="nucleotide sequence ID" value="NZ_CP015519.1"/>
</dbReference>
<keyword evidence="7 10" id="KW-0067">ATP-binding</keyword>
<evidence type="ECO:0000256" key="7">
    <source>
        <dbReference type="ARBA" id="ARBA00022840"/>
    </source>
</evidence>
<dbReference type="InterPro" id="IPR039657">
    <property type="entry name" value="Dimethylallyltransferase"/>
</dbReference>
<dbReference type="EMBL" id="CP015519">
    <property type="protein sequence ID" value="APG28970.1"/>
    <property type="molecule type" value="Genomic_DNA"/>
</dbReference>
<dbReference type="InterPro" id="IPR027417">
    <property type="entry name" value="P-loop_NTPase"/>
</dbReference>
<comment type="subunit">
    <text evidence="10">Monomer.</text>
</comment>
<gene>
    <name evidence="10" type="primary">miaA</name>
    <name evidence="14" type="ORF">A7E78_01720</name>
</gene>
<keyword evidence="6 10" id="KW-0547">Nucleotide-binding</keyword>
<dbReference type="KEGG" id="pef:A7E78_01720"/>
<reference evidence="14 15" key="1">
    <citation type="journal article" date="2017" name="Genome Announc.">
        <title>Complete Genome Sequences of Two Acetylene-Fermenting Pelobacter acetylenicus Strains.</title>
        <authorList>
            <person name="Sutton J.M."/>
            <person name="Baesman S.M."/>
            <person name="Fierst J.L."/>
            <person name="Poret-Peterson A.T."/>
            <person name="Oremland R.S."/>
            <person name="Dunlap D.S."/>
            <person name="Akob D.M."/>
        </authorList>
    </citation>
    <scope>NUCLEOTIDE SEQUENCE [LARGE SCALE GENOMIC DNA]</scope>
    <source>
        <strain evidence="14 15">SFB93</strain>
    </source>
</reference>
<protein>
    <recommendedName>
        <fullName evidence="10">tRNA dimethylallyltransferase</fullName>
        <ecNumber evidence="10">2.5.1.75</ecNumber>
    </recommendedName>
    <alternativeName>
        <fullName evidence="10">Dimethylallyl diphosphate:tRNA dimethylallyltransferase</fullName>
        <shortName evidence="10">DMAPP:tRNA dimethylallyltransferase</shortName>
        <shortName evidence="10">DMATase</shortName>
    </alternativeName>
    <alternativeName>
        <fullName evidence="10">Isopentenyl-diphosphate:tRNA isopentenyltransferase</fullName>
        <shortName evidence="10">IPP transferase</shortName>
        <shortName evidence="10">IPPT</shortName>
        <shortName evidence="10">IPTase</shortName>
    </alternativeName>
</protein>
<evidence type="ECO:0000256" key="11">
    <source>
        <dbReference type="RuleBase" id="RU003783"/>
    </source>
</evidence>
<proteinExistence type="inferred from homology"/>
<sequence>MKEGQRPLSLVVICGPTAGGKTSLALDLAEHFGVEIVSADSRQVYRGMDIGTAKASVEERAKVRHHLIDVVDPNENFTASDFIVYGRVALNDIADRSHLPLVVGGTGFYVDALLRGLVDAPGADPALRQELADWELQHGSGSLHTRLQAVDPVMAARLTPLDQVRIIRALEVYYQSGQRLSDLQGRHAAVKSPYRVLSIGLASQRDLLYDRINQRVDEMIQAGLLNEVQALLEQGYNPDLKALKTIGYQECVNHLLGNASLPDTISLIQRNSRRYAKRQLTWFRKNKDIIWLDSPREFAKVLKLIDHFIMSK</sequence>
<evidence type="ECO:0000256" key="12">
    <source>
        <dbReference type="RuleBase" id="RU003784"/>
    </source>
</evidence>
<feature type="region of interest" description="Interaction with substrate tRNA" evidence="10">
    <location>
        <begin position="40"/>
        <end position="43"/>
    </location>
</feature>
<evidence type="ECO:0000256" key="10">
    <source>
        <dbReference type="HAMAP-Rule" id="MF_00185"/>
    </source>
</evidence>
<dbReference type="EC" id="2.5.1.75" evidence="10"/>
<feature type="binding site" evidence="10">
    <location>
        <begin position="15"/>
        <end position="22"/>
    </location>
    <ligand>
        <name>ATP</name>
        <dbReference type="ChEBI" id="CHEBI:30616"/>
    </ligand>
</feature>
<comment type="caution">
    <text evidence="10">Lacks conserved residue(s) required for the propagation of feature annotation.</text>
</comment>
<accession>A0A1L3GSY0</accession>
<dbReference type="HAMAP" id="MF_00185">
    <property type="entry name" value="IPP_trans"/>
    <property type="match status" value="1"/>
</dbReference>
<name>A0A1L3GSY0_9BACT</name>
<evidence type="ECO:0000256" key="9">
    <source>
        <dbReference type="ARBA" id="ARBA00049563"/>
    </source>
</evidence>
<keyword evidence="15" id="KW-1185">Reference proteome</keyword>
<keyword evidence="5 10" id="KW-0819">tRNA processing</keyword>
<evidence type="ECO:0000256" key="6">
    <source>
        <dbReference type="ARBA" id="ARBA00022741"/>
    </source>
</evidence>
<evidence type="ECO:0000256" key="5">
    <source>
        <dbReference type="ARBA" id="ARBA00022694"/>
    </source>
</evidence>
<comment type="similarity">
    <text evidence="3 10 13">Belongs to the IPP transferase family.</text>
</comment>
<dbReference type="GO" id="GO:0005524">
    <property type="term" value="F:ATP binding"/>
    <property type="evidence" value="ECO:0007669"/>
    <property type="project" value="UniProtKB-UniRule"/>
</dbReference>
<dbReference type="PANTHER" id="PTHR11088:SF60">
    <property type="entry name" value="TRNA DIMETHYLALLYLTRANSFERASE"/>
    <property type="match status" value="1"/>
</dbReference>
<dbReference type="PANTHER" id="PTHR11088">
    <property type="entry name" value="TRNA DIMETHYLALLYLTRANSFERASE"/>
    <property type="match status" value="1"/>
</dbReference>
<evidence type="ECO:0000256" key="13">
    <source>
        <dbReference type="RuleBase" id="RU003785"/>
    </source>
</evidence>
<dbReference type="GO" id="GO:0052381">
    <property type="term" value="F:tRNA dimethylallyltransferase activity"/>
    <property type="evidence" value="ECO:0007669"/>
    <property type="project" value="UniProtKB-UniRule"/>
</dbReference>
<dbReference type="GO" id="GO:0006400">
    <property type="term" value="P:tRNA modification"/>
    <property type="evidence" value="ECO:0007669"/>
    <property type="project" value="TreeGrafter"/>
</dbReference>
<dbReference type="Gene3D" id="3.40.50.300">
    <property type="entry name" value="P-loop containing nucleotide triphosphate hydrolases"/>
    <property type="match status" value="1"/>
</dbReference>
<feature type="site" description="Interaction with substrate tRNA" evidence="10">
    <location>
        <position position="128"/>
    </location>
</feature>
<feature type="binding site" evidence="10">
    <location>
        <begin position="17"/>
        <end position="22"/>
    </location>
    <ligand>
        <name>substrate</name>
    </ligand>
</feature>